<reference evidence="2" key="1">
    <citation type="submission" date="2017-08" db="EMBL/GenBank/DDBJ databases">
        <authorList>
            <person name="Varghese N."/>
            <person name="Submissions S."/>
        </authorList>
    </citation>
    <scope>NUCLEOTIDE SEQUENCE [LARGE SCALE GENOMIC DNA]</scope>
    <source>
        <strain evidence="2">KCTC 23107</strain>
    </source>
</reference>
<evidence type="ECO:0000313" key="1">
    <source>
        <dbReference type="EMBL" id="SOE18566.1"/>
    </source>
</evidence>
<organism evidence="1 2">
    <name type="scientific">Hoeflea halophila</name>
    <dbReference type="NCBI Taxonomy" id="714899"/>
    <lineage>
        <taxon>Bacteria</taxon>
        <taxon>Pseudomonadati</taxon>
        <taxon>Pseudomonadota</taxon>
        <taxon>Alphaproteobacteria</taxon>
        <taxon>Hyphomicrobiales</taxon>
        <taxon>Rhizobiaceae</taxon>
        <taxon>Hoeflea</taxon>
    </lineage>
</organism>
<proteinExistence type="predicted"/>
<keyword evidence="2" id="KW-1185">Reference proteome</keyword>
<gene>
    <name evidence="1" type="ORF">SAMN05877838_3494</name>
</gene>
<dbReference type="EMBL" id="OCPC01000005">
    <property type="protein sequence ID" value="SOE18566.1"/>
    <property type="molecule type" value="Genomic_DNA"/>
</dbReference>
<name>A0A286IG11_9HYPH</name>
<dbReference type="AlphaFoldDB" id="A0A286IG11"/>
<sequence>MIVTASGTNYLQREESFMYDREVRFKMEETMNEARIEFTEKGVMHMASRRCQLIGISLSSAVLGIITQFKVPREFCLDVPEARISSIGCVLTRTYTNNTIEVRFLRLITERELHRIFVYSTHPAHRNHVMDVRSW</sequence>
<evidence type="ECO:0008006" key="3">
    <source>
        <dbReference type="Google" id="ProtNLM"/>
    </source>
</evidence>
<dbReference type="Proteomes" id="UP000219465">
    <property type="component" value="Unassembled WGS sequence"/>
</dbReference>
<protein>
    <recommendedName>
        <fullName evidence="3">PilZ domain-containing protein</fullName>
    </recommendedName>
</protein>
<evidence type="ECO:0000313" key="2">
    <source>
        <dbReference type="Proteomes" id="UP000219465"/>
    </source>
</evidence>
<accession>A0A286IG11</accession>